<keyword evidence="3" id="KW-1185">Reference proteome</keyword>
<keyword evidence="1" id="KW-0472">Membrane</keyword>
<dbReference type="RefSeq" id="WP_117493238.1">
    <property type="nucleotide sequence ID" value="NZ_CALBAT010000026.1"/>
</dbReference>
<keyword evidence="1" id="KW-1133">Transmembrane helix</keyword>
<dbReference type="EMBL" id="QVLX01000002">
    <property type="protein sequence ID" value="RGE88612.1"/>
    <property type="molecule type" value="Genomic_DNA"/>
</dbReference>
<proteinExistence type="predicted"/>
<name>A0A3E3K3K2_9FIRM</name>
<protein>
    <submittedName>
        <fullName evidence="2">Uncharacterized protein</fullName>
    </submittedName>
</protein>
<feature type="transmembrane region" description="Helical" evidence="1">
    <location>
        <begin position="43"/>
        <end position="60"/>
    </location>
</feature>
<accession>A0A3E3K3K2</accession>
<gene>
    <name evidence="2" type="ORF">DW016_03470</name>
</gene>
<comment type="caution">
    <text evidence="2">The sequence shown here is derived from an EMBL/GenBank/DDBJ whole genome shotgun (WGS) entry which is preliminary data.</text>
</comment>
<dbReference type="Proteomes" id="UP000261080">
    <property type="component" value="Unassembled WGS sequence"/>
</dbReference>
<feature type="transmembrane region" description="Helical" evidence="1">
    <location>
        <begin position="20"/>
        <end position="37"/>
    </location>
</feature>
<dbReference type="OrthoDB" id="1770703at2"/>
<dbReference type="AlphaFoldDB" id="A0A3E3K3K2"/>
<evidence type="ECO:0000313" key="3">
    <source>
        <dbReference type="Proteomes" id="UP000261080"/>
    </source>
</evidence>
<reference evidence="2 3" key="1">
    <citation type="submission" date="2018-08" db="EMBL/GenBank/DDBJ databases">
        <title>A genome reference for cultivated species of the human gut microbiota.</title>
        <authorList>
            <person name="Zou Y."/>
            <person name="Xue W."/>
            <person name="Luo G."/>
        </authorList>
    </citation>
    <scope>NUCLEOTIDE SEQUENCE [LARGE SCALE GENOMIC DNA]</scope>
    <source>
        <strain evidence="2 3">AF37-2AT</strain>
    </source>
</reference>
<evidence type="ECO:0000313" key="2">
    <source>
        <dbReference type="EMBL" id="RGE88612.1"/>
    </source>
</evidence>
<evidence type="ECO:0000256" key="1">
    <source>
        <dbReference type="SAM" id="Phobius"/>
    </source>
</evidence>
<organism evidence="2 3">
    <name type="scientific">Sellimonas intestinalis</name>
    <dbReference type="NCBI Taxonomy" id="1653434"/>
    <lineage>
        <taxon>Bacteria</taxon>
        <taxon>Bacillati</taxon>
        <taxon>Bacillota</taxon>
        <taxon>Clostridia</taxon>
        <taxon>Lachnospirales</taxon>
        <taxon>Lachnospiraceae</taxon>
        <taxon>Sellimonas</taxon>
    </lineage>
</organism>
<keyword evidence="1" id="KW-0812">Transmembrane</keyword>
<sequence>MYAIRITEQVTRKKKAGAGLLKVLMIAFGVFFVLLGIIFSRGFMLSGFLLICLYLAYDFFSQKEYEYTMEGTHFSIDMITGKRHRRQMHELDLNKLEVVAPHWHDKVAKYRKKGGTEHIPKYDYTSYDDDIPYYTMIIGEGREKVKLLLDLNDEMLRALKTLFPEKVFFA</sequence>